<dbReference type="GeneID" id="107122283"/>
<evidence type="ECO:0000256" key="3">
    <source>
        <dbReference type="ARBA" id="ARBA00022729"/>
    </source>
</evidence>
<evidence type="ECO:0000259" key="14">
    <source>
        <dbReference type="PROSITE" id="PS50835"/>
    </source>
</evidence>
<feature type="region of interest" description="Disordered" evidence="12">
    <location>
        <begin position="344"/>
        <end position="408"/>
    </location>
</feature>
<gene>
    <name evidence="16" type="primary">LOC107122283</name>
</gene>
<dbReference type="Proteomes" id="UP000694871">
    <property type="component" value="Unplaced"/>
</dbReference>
<evidence type="ECO:0000256" key="13">
    <source>
        <dbReference type="SAM" id="SignalP"/>
    </source>
</evidence>
<dbReference type="SUPFAM" id="SSF48726">
    <property type="entry name" value="Immunoglobulin"/>
    <property type="match status" value="4"/>
</dbReference>
<keyword evidence="2" id="KW-1003">Cell membrane</keyword>
<keyword evidence="7" id="KW-0393">Immunoglobulin domain</keyword>
<dbReference type="InterPro" id="IPR003598">
    <property type="entry name" value="Ig_sub2"/>
</dbReference>
<feature type="chain" id="PRO_5047354977" description="B-cell receptor CD22" evidence="13">
    <location>
        <begin position="16"/>
        <end position="616"/>
    </location>
</feature>
<dbReference type="Gene3D" id="2.60.40.10">
    <property type="entry name" value="Immunoglobulins"/>
    <property type="match status" value="5"/>
</dbReference>
<evidence type="ECO:0000256" key="5">
    <source>
        <dbReference type="ARBA" id="ARBA00022889"/>
    </source>
</evidence>
<evidence type="ECO:0000256" key="9">
    <source>
        <dbReference type="ARBA" id="ARBA00041781"/>
    </source>
</evidence>
<dbReference type="Pfam" id="PF24518">
    <property type="entry name" value="Ig_CD22"/>
    <property type="match status" value="1"/>
</dbReference>
<keyword evidence="3 13" id="KW-0732">Signal</keyword>
<dbReference type="SMART" id="SM00408">
    <property type="entry name" value="IGc2"/>
    <property type="match status" value="2"/>
</dbReference>
<dbReference type="InterPro" id="IPR003599">
    <property type="entry name" value="Ig_sub"/>
</dbReference>
<evidence type="ECO:0000256" key="11">
    <source>
        <dbReference type="ARBA" id="ARBA00046458"/>
    </source>
</evidence>
<reference evidence="16" key="1">
    <citation type="submission" date="2025-08" db="UniProtKB">
        <authorList>
            <consortium name="RefSeq"/>
        </authorList>
    </citation>
    <scope>IDENTIFICATION</scope>
</reference>
<keyword evidence="15" id="KW-1185">Reference proteome</keyword>
<evidence type="ECO:0000256" key="2">
    <source>
        <dbReference type="ARBA" id="ARBA00022475"/>
    </source>
</evidence>
<feature type="signal peptide" evidence="13">
    <location>
        <begin position="1"/>
        <end position="15"/>
    </location>
</feature>
<evidence type="ECO:0000313" key="16">
    <source>
        <dbReference type="RefSeq" id="XP_015280818.1"/>
    </source>
</evidence>
<keyword evidence="2" id="KW-0472">Membrane</keyword>
<feature type="compositionally biased region" description="Low complexity" evidence="12">
    <location>
        <begin position="376"/>
        <end position="394"/>
    </location>
</feature>
<dbReference type="Pfam" id="PF13895">
    <property type="entry name" value="Ig_2"/>
    <property type="match status" value="2"/>
</dbReference>
<comment type="subcellular location">
    <subcellularLocation>
        <location evidence="1">Cell membrane</location>
        <topology evidence="1">Single-pass type I membrane protein</topology>
    </subcellularLocation>
</comment>
<evidence type="ECO:0000256" key="8">
    <source>
        <dbReference type="ARBA" id="ARBA00040106"/>
    </source>
</evidence>
<dbReference type="PANTHER" id="PTHR46958:SF1">
    <property type="entry name" value="B-CELL RECEPTOR CD22"/>
    <property type="match status" value="1"/>
</dbReference>
<dbReference type="PROSITE" id="PS50835">
    <property type="entry name" value="IG_LIKE"/>
    <property type="match status" value="2"/>
</dbReference>
<accession>A0ABM1L4D1</accession>
<comment type="subunit">
    <text evidence="11">Predominantly monomer of isoform CD22-beta. Also found as heterodimer of isoform CD22-beta and a shorter isoform. Interacts with PTPN6/SHP-1, LYN, SYK, PIK3R1/PIK3R2 and PLCG1 upon phosphorylation. Interacts with GRB2, INPP5D and SHC1 upon phosphorylation. May form a complex with INPP5D/SHIP, GRB2 and SHC1.</text>
</comment>
<dbReference type="InterPro" id="IPR036179">
    <property type="entry name" value="Ig-like_dom_sf"/>
</dbReference>
<evidence type="ECO:0000256" key="1">
    <source>
        <dbReference type="ARBA" id="ARBA00004251"/>
    </source>
</evidence>
<organism evidence="15 16">
    <name type="scientific">Gekko japonicus</name>
    <name type="common">Schlegel's Japanese gecko</name>
    <dbReference type="NCBI Taxonomy" id="146911"/>
    <lineage>
        <taxon>Eukaryota</taxon>
        <taxon>Metazoa</taxon>
        <taxon>Chordata</taxon>
        <taxon>Craniata</taxon>
        <taxon>Vertebrata</taxon>
        <taxon>Euteleostomi</taxon>
        <taxon>Lepidosauria</taxon>
        <taxon>Squamata</taxon>
        <taxon>Bifurcata</taxon>
        <taxon>Gekkota</taxon>
        <taxon>Gekkonidae</taxon>
        <taxon>Gekkoninae</taxon>
        <taxon>Gekko</taxon>
    </lineage>
</organism>
<evidence type="ECO:0000256" key="12">
    <source>
        <dbReference type="SAM" id="MobiDB-lite"/>
    </source>
</evidence>
<dbReference type="SMART" id="SM00409">
    <property type="entry name" value="IG"/>
    <property type="match status" value="3"/>
</dbReference>
<evidence type="ECO:0000256" key="6">
    <source>
        <dbReference type="ARBA" id="ARBA00023180"/>
    </source>
</evidence>
<dbReference type="RefSeq" id="XP_015280818.1">
    <property type="nucleotide sequence ID" value="XM_015425332.1"/>
</dbReference>
<keyword evidence="4" id="KW-0677">Repeat</keyword>
<keyword evidence="6" id="KW-0325">Glycoprotein</keyword>
<feature type="compositionally biased region" description="Polar residues" evidence="12">
    <location>
        <begin position="355"/>
        <end position="369"/>
    </location>
</feature>
<dbReference type="InterPro" id="IPR056386">
    <property type="entry name" value="Ig_CD22"/>
</dbReference>
<proteinExistence type="predicted"/>
<dbReference type="InterPro" id="IPR007110">
    <property type="entry name" value="Ig-like_dom"/>
</dbReference>
<protein>
    <recommendedName>
        <fullName evidence="8">B-cell receptor CD22</fullName>
    </recommendedName>
    <alternativeName>
        <fullName evidence="9">Sialic acid-binding Ig-like lectin 2</fullName>
    </alternativeName>
</protein>
<feature type="domain" description="Ig-like" evidence="14">
    <location>
        <begin position="253"/>
        <end position="336"/>
    </location>
</feature>
<comment type="function">
    <text evidence="10">Most highly expressed siglec (sialic acid-binding immunoglobulin-like lectin) on B-cells that plays a role in various aspects of B-cell biology including differentiation, antigen presentation, and trafficking to bone marrow. Binds to alpha 2,6-linked sialic acid residues of surface molecules such as CD22 itself, CD45 and IgM in a cis configuration. Can also bind to ligands on other cells as an adhesion molecule in a trans configuration. Acts as an inhibitory coreceptor on the surface of B-cells and inhibits B-cell receptor induced signaling, characterized by inhibition of the calcium mobilization and cellular activation. Mechanistically, the immunoreceptor tyrosine-based inhibitory motif domain is phosphorylated by the Src kinase LYN, which in turn leads to the recruitment of the protein tyrosine phosphatase 1/PTPN6, leading to the negative regulation of BCR signaling. If this negative signaling from is of sufficient strength, apoptosis of the B-cell can be induced.</text>
</comment>
<sequence length="616" mass="68762">MKNLVWLLFLPGFLCNPNPLKINPDSLVAWKGSCVVIPCQINRYDGALLRDISLRWYFQPFNDTKQSDYSGHLLCNSSSTSRKCSTPSPSAFAGRLAFVGNVQNNLEKKTCSLKISQARTEDSGIYGARLSASYLWSVQRFKWFLNATVNVTESPPDPKMDINPKNIREGWTRVTCSVPYHCPEEPLGLTISGLGGTRLTSTRTTINNGMIQTVVILQMTWEDHGKSLVCSLKRQNGSEISKSTMQLDVKYAPKDLQVIASPGTILRAGETLSLECMINSSNPEVSEYLWYKDDQLMDEWMNDKKMEFKTEGDWHSGAYRCEAKNSIGSPKSSELSINVQSHLHYPSDPAASGLEPTTENEGPQSSPLLPSTPEGVSSLLPSTSYPLSLSELPPSGVPVPPLPSSQEPCDGRTLMEEFSFLSESLDQIVKAQNQFIHSSQVLTSAVVQLTQKLQEALLQKRQETRVVPSKIKKQTTSNNGVIQTVVNLQMSWEDHGKSLICSLKKRNWSEISKSTMQLDVKYAPKDVRVIASPGTIMREGETLSLECRTKSSNPEVSEYLWYKDDQLMDDQPKLKRIEFETEGDKHSGAYRCEAKNSVGSLKSEELRIDVQCELIH</sequence>
<dbReference type="InterPro" id="IPR013783">
    <property type="entry name" value="Ig-like_fold"/>
</dbReference>
<evidence type="ECO:0000313" key="15">
    <source>
        <dbReference type="Proteomes" id="UP000694871"/>
    </source>
</evidence>
<evidence type="ECO:0000256" key="7">
    <source>
        <dbReference type="ARBA" id="ARBA00023319"/>
    </source>
</evidence>
<evidence type="ECO:0000256" key="10">
    <source>
        <dbReference type="ARBA" id="ARBA00045430"/>
    </source>
</evidence>
<evidence type="ECO:0000256" key="4">
    <source>
        <dbReference type="ARBA" id="ARBA00022737"/>
    </source>
</evidence>
<dbReference type="PANTHER" id="PTHR46958">
    <property type="entry name" value="B-CELL RECEPTOR CD22"/>
    <property type="match status" value="1"/>
</dbReference>
<feature type="domain" description="Ig-like" evidence="14">
    <location>
        <begin position="524"/>
        <end position="609"/>
    </location>
</feature>
<name>A0ABM1L4D1_GEKJA</name>
<keyword evidence="5" id="KW-0130">Cell adhesion</keyword>